<dbReference type="Pfam" id="PF01368">
    <property type="entry name" value="DHH"/>
    <property type="match status" value="1"/>
</dbReference>
<dbReference type="SUPFAM" id="SSF64182">
    <property type="entry name" value="DHH phosphoesterases"/>
    <property type="match status" value="1"/>
</dbReference>
<feature type="domain" description="DDH" evidence="1">
    <location>
        <begin position="29"/>
        <end position="158"/>
    </location>
</feature>
<dbReference type="EMBL" id="LAZR01001298">
    <property type="protein sequence ID" value="KKN47044.1"/>
    <property type="molecule type" value="Genomic_DNA"/>
</dbReference>
<dbReference type="InterPro" id="IPR001667">
    <property type="entry name" value="DDH_dom"/>
</dbReference>
<organism evidence="2">
    <name type="scientific">marine sediment metagenome</name>
    <dbReference type="NCBI Taxonomy" id="412755"/>
    <lineage>
        <taxon>unclassified sequences</taxon>
        <taxon>metagenomes</taxon>
        <taxon>ecological metagenomes</taxon>
    </lineage>
</organism>
<dbReference type="PANTHER" id="PTHR30255:SF3">
    <property type="entry name" value="SINGLE-STRANDED-DNA-SPECIFIC EXONUCLEASE RECJ"/>
    <property type="match status" value="1"/>
</dbReference>
<dbReference type="Gene3D" id="3.90.1640.30">
    <property type="match status" value="1"/>
</dbReference>
<protein>
    <recommendedName>
        <fullName evidence="1">DDH domain-containing protein</fullName>
    </recommendedName>
</protein>
<reference evidence="2" key="1">
    <citation type="journal article" date="2015" name="Nature">
        <title>Complex archaea that bridge the gap between prokaryotes and eukaryotes.</title>
        <authorList>
            <person name="Spang A."/>
            <person name="Saw J.H."/>
            <person name="Jorgensen S.L."/>
            <person name="Zaremba-Niedzwiedzka K."/>
            <person name="Martijn J."/>
            <person name="Lind A.E."/>
            <person name="van Eijk R."/>
            <person name="Schleper C."/>
            <person name="Guy L."/>
            <person name="Ettema T.J."/>
        </authorList>
    </citation>
    <scope>NUCLEOTIDE SEQUENCE</scope>
</reference>
<comment type="caution">
    <text evidence="2">The sequence shown here is derived from an EMBL/GenBank/DDBJ whole genome shotgun (WGS) entry which is preliminary data.</text>
</comment>
<dbReference type="PANTHER" id="PTHR30255">
    <property type="entry name" value="SINGLE-STRANDED-DNA-SPECIFIC EXONUCLEASE RECJ"/>
    <property type="match status" value="1"/>
</dbReference>
<proteinExistence type="predicted"/>
<dbReference type="InterPro" id="IPR038763">
    <property type="entry name" value="DHH_sf"/>
</dbReference>
<gene>
    <name evidence="2" type="ORF">LCGC14_0666920</name>
</gene>
<accession>A0A0F9QX50</accession>
<evidence type="ECO:0000259" key="1">
    <source>
        <dbReference type="Pfam" id="PF01368"/>
    </source>
</evidence>
<dbReference type="GO" id="GO:0004527">
    <property type="term" value="F:exonuclease activity"/>
    <property type="evidence" value="ECO:0007669"/>
    <property type="project" value="UniProtKB-KW"/>
</dbReference>
<dbReference type="InterPro" id="IPR051673">
    <property type="entry name" value="SSDNA_exonuclease_RecJ"/>
</dbReference>
<sequence>MANKPNKSKFLGDLNNAVDNFIDKSFSRVIAISHNDADGISSLHLIQNLLYKLHLNYDYFIYNRSLSWENYLNGILSKRQTDKTSFILTDVGSNLNELIPIIKEREESFFILDHHEVEESVKDKEIPENLFFVNPTIYGYDGLEHIAGSTLTYMFAKQIKPSIIKQGWLTAIGIAGDSLKSMDKLKSFNREVYEELIDEELIEDKKGLILFGNMHESIKNGLKFSILPFINGFSGESDQKITSFLNSLEINPSTKTVDLNDSDIQKIQQKVNIDSYGHYAILPDKQGMIRFVFEHALLLNILCFKNISAALSLIQIKKVTRYAKNLYSEYIDHLTSNLKTISTKIPRYETEKAIFMEVNSKIPPSNWSDTASFSAVNELFDPEKILFLGGSEKKSGTIKLSIRCSRNYLNKNKDNGVNKIISRIKNELGGVGGGHKLAGGIRLSKPSYNILKKRADYLI</sequence>
<evidence type="ECO:0000313" key="2">
    <source>
        <dbReference type="EMBL" id="KKN47044.1"/>
    </source>
</evidence>
<name>A0A0F9QX50_9ZZZZ</name>
<dbReference type="AlphaFoldDB" id="A0A0F9QX50"/>